<dbReference type="EMBL" id="FZQP02002226">
    <property type="protein sequence ID" value="VVC95208.1"/>
    <property type="molecule type" value="Genomic_DNA"/>
</dbReference>
<evidence type="ECO:0000313" key="4">
    <source>
        <dbReference type="Proteomes" id="UP000324832"/>
    </source>
</evidence>
<reference evidence="3 4" key="1">
    <citation type="submission" date="2017-07" db="EMBL/GenBank/DDBJ databases">
        <authorList>
            <person name="Talla V."/>
            <person name="Backstrom N."/>
        </authorList>
    </citation>
    <scope>NUCLEOTIDE SEQUENCE [LARGE SCALE GENOMIC DNA]</scope>
</reference>
<feature type="coiled-coil region" evidence="1">
    <location>
        <begin position="494"/>
        <end position="535"/>
    </location>
</feature>
<evidence type="ECO:0000256" key="2">
    <source>
        <dbReference type="SAM" id="MobiDB-lite"/>
    </source>
</evidence>
<feature type="region of interest" description="Disordered" evidence="2">
    <location>
        <begin position="58"/>
        <end position="121"/>
    </location>
</feature>
<organism evidence="3 4">
    <name type="scientific">Leptidea sinapis</name>
    <dbReference type="NCBI Taxonomy" id="189913"/>
    <lineage>
        <taxon>Eukaryota</taxon>
        <taxon>Metazoa</taxon>
        <taxon>Ecdysozoa</taxon>
        <taxon>Arthropoda</taxon>
        <taxon>Hexapoda</taxon>
        <taxon>Insecta</taxon>
        <taxon>Pterygota</taxon>
        <taxon>Neoptera</taxon>
        <taxon>Endopterygota</taxon>
        <taxon>Lepidoptera</taxon>
        <taxon>Glossata</taxon>
        <taxon>Ditrysia</taxon>
        <taxon>Papilionoidea</taxon>
        <taxon>Pieridae</taxon>
        <taxon>Dismorphiinae</taxon>
        <taxon>Leptidea</taxon>
    </lineage>
</organism>
<evidence type="ECO:0000313" key="3">
    <source>
        <dbReference type="EMBL" id="VVC95208.1"/>
    </source>
</evidence>
<accession>A0A5E4QDQ6</accession>
<dbReference type="GO" id="GO:0030992">
    <property type="term" value="C:intraciliary transport particle B"/>
    <property type="evidence" value="ECO:0007669"/>
    <property type="project" value="InterPro"/>
</dbReference>
<sequence length="661" mass="75813">MNDCDIVAATETFLDASVETSELECANWSILRRDRDTPCGGVALAVRSPVILSRCHELETDNDESEQSSRRSDAPRPLSRRGFREYTNSGSVLSRSGSMRPTSAYRGSTGLSTAGFGPAPQTATRQQTAMTGFSMIDRPITQQGISGLRTGTARGFRTRQLQDKRYWEELMQVKIREIKAEIARLNEEADAGEREKSAKKHYEKRVKELAQELTDLQGRLADYNTAIRIANGEASKQSVEEQTRYLEQSNKKLQEEVELIFVEKQRKENQLKQIREQMDKEQSNLTSILSEMTQKHKDQYNELEATAVALRNDVEQARIKIEMLNNEKKEFSREISGSQIKLQLLELRKRLAAAEEKRDNMKHEINNRLDPQEEREKLLLQVREDNAAIASLDSSAANLREQIKKVQELIEQAEQDLEEGNSERHQKYRELKKREETMDVFISSYEENLSKEKERINQLEKDIVFALEHSGSNIDLDLSEIDNLKQKDGYTSSYDDSKKTVEMLTKDYERFQANLKKAEATRERLASELQTLPEKTNVMKEELITLTDLDKLKYEGAEQKKTLEIELQQIKDKLGPTQSAVLEASNKLKKLQASLEGNEMYAKLNSLEDQEVQLESRKMVLEEDIASITLKADYEPIKKEALSELATLNKKIIEDLNVKPY</sequence>
<feature type="coiled-coil region" evidence="1">
    <location>
        <begin position="389"/>
        <end position="469"/>
    </location>
</feature>
<gene>
    <name evidence="3" type="ORF">LSINAPIS_LOCUS6979</name>
</gene>
<protein>
    <recommendedName>
        <fullName evidence="5">Intraflagellar transport protein 74 homolog</fullName>
    </recommendedName>
</protein>
<dbReference type="Proteomes" id="UP000324832">
    <property type="component" value="Unassembled WGS sequence"/>
</dbReference>
<keyword evidence="4" id="KW-1185">Reference proteome</keyword>
<keyword evidence="1" id="KW-0175">Coiled coil</keyword>
<name>A0A5E4QDQ6_9NEOP</name>
<dbReference type="PANTHER" id="PTHR31432">
    <property type="entry name" value="INTRAFLAGELLAR TRANSPORT PROTEIN 74 HOMOLOG"/>
    <property type="match status" value="1"/>
</dbReference>
<dbReference type="PANTHER" id="PTHR31432:SF0">
    <property type="entry name" value="INTRAFLAGELLAR TRANSPORT PROTEIN 74 HOMOLOG"/>
    <property type="match status" value="1"/>
</dbReference>
<dbReference type="InterPro" id="IPR029602">
    <property type="entry name" value="IFT74"/>
</dbReference>
<dbReference type="AlphaFoldDB" id="A0A5E4QDQ6"/>
<evidence type="ECO:0000256" key="1">
    <source>
        <dbReference type="SAM" id="Coils"/>
    </source>
</evidence>
<dbReference type="GO" id="GO:0005929">
    <property type="term" value="C:cilium"/>
    <property type="evidence" value="ECO:0007669"/>
    <property type="project" value="TreeGrafter"/>
</dbReference>
<evidence type="ECO:0008006" key="5">
    <source>
        <dbReference type="Google" id="ProtNLM"/>
    </source>
</evidence>
<dbReference type="GO" id="GO:0048487">
    <property type="term" value="F:beta-tubulin binding"/>
    <property type="evidence" value="ECO:0007669"/>
    <property type="project" value="InterPro"/>
</dbReference>
<feature type="compositionally biased region" description="Polar residues" evidence="2">
    <location>
        <begin position="86"/>
        <end position="112"/>
    </location>
</feature>
<proteinExistence type="predicted"/>
<dbReference type="GO" id="GO:0035735">
    <property type="term" value="P:intraciliary transport involved in cilium assembly"/>
    <property type="evidence" value="ECO:0007669"/>
    <property type="project" value="TreeGrafter"/>
</dbReference>
<feature type="coiled-coil region" evidence="1">
    <location>
        <begin position="168"/>
        <end position="364"/>
    </location>
</feature>